<gene>
    <name evidence="1" type="ORF">NPA36_08315</name>
</gene>
<dbReference type="RefSeq" id="WP_256945664.1">
    <property type="nucleotide sequence ID" value="NZ_JANHNZ010000009.1"/>
</dbReference>
<evidence type="ECO:0000313" key="2">
    <source>
        <dbReference type="Proteomes" id="UP001059480"/>
    </source>
</evidence>
<organism evidence="1 2">
    <name type="scientific">Granulicatella seriolae</name>
    <dbReference type="NCBI Taxonomy" id="2967226"/>
    <lineage>
        <taxon>Bacteria</taxon>
        <taxon>Bacillati</taxon>
        <taxon>Bacillota</taxon>
        <taxon>Bacilli</taxon>
        <taxon>Lactobacillales</taxon>
        <taxon>Carnobacteriaceae</taxon>
        <taxon>Granulicatella</taxon>
    </lineage>
</organism>
<protein>
    <submittedName>
        <fullName evidence="1">Uncharacterized protein</fullName>
    </submittedName>
</protein>
<reference evidence="1" key="1">
    <citation type="submission" date="2022-07" db="EMBL/GenBank/DDBJ databases">
        <authorList>
            <person name="Jung M.-Y."/>
            <person name="Lee M."/>
        </authorList>
    </citation>
    <scope>NUCLEOTIDE SEQUENCE</scope>
    <source>
        <strain evidence="1">S8</strain>
    </source>
</reference>
<sequence length="206" mass="24100">MRTLQLERDIFFISKEFYDGNIETLRNVLVIPKKDFFDHSDYSNVVNVSNHATWKITFDYAIITKEGWYESNNELFKKALLEESIKNGTMMVLNDELLTIKKWNGLDFEAKTKFIEQRDDPEYKTDLDAIEGLEHLKKFHNIFPNNHGANCFASVMYAVTTNEELINNWVFSDTLFLFLETYGYQKLTESDINLIESGDVLVIYSS</sequence>
<evidence type="ECO:0000313" key="1">
    <source>
        <dbReference type="EMBL" id="MCQ9210552.1"/>
    </source>
</evidence>
<dbReference type="EMBL" id="JANHNZ010000009">
    <property type="protein sequence ID" value="MCQ9210552.1"/>
    <property type="molecule type" value="Genomic_DNA"/>
</dbReference>
<comment type="caution">
    <text evidence="1">The sequence shown here is derived from an EMBL/GenBank/DDBJ whole genome shotgun (WGS) entry which is preliminary data.</text>
</comment>
<reference evidence="1" key="3">
    <citation type="journal article" date="2023" name="Microbiol. Resour. Announc.">
        <title>Draft Genome Sequence of Granulicatella sp. Strain S8, Isolated from a Marine Fish, Seriola quinqueradiata.</title>
        <authorList>
            <person name="Lee M."/>
            <person name="Farooq A."/>
            <person name="Jeong J.B."/>
            <person name="Jung M.Y."/>
        </authorList>
    </citation>
    <scope>NUCLEOTIDE SEQUENCE</scope>
    <source>
        <strain evidence="1">S8</strain>
    </source>
</reference>
<dbReference type="Proteomes" id="UP001059480">
    <property type="component" value="Unassembled WGS sequence"/>
</dbReference>
<accession>A0ABT1WPT7</accession>
<reference evidence="1" key="2">
    <citation type="journal article" date="2023" name="Curr. Microbiol.">
        <title>Granulicatella seriolae sp. nov., a Novel Facultative Anaerobe Isolated from Yellowtail Marine Fish.</title>
        <authorList>
            <person name="Lee M."/>
            <person name="Choi Y.J."/>
            <person name="Farooq A."/>
            <person name="Jeong J.B."/>
            <person name="Jung M.Y."/>
        </authorList>
    </citation>
    <scope>NUCLEOTIDE SEQUENCE</scope>
    <source>
        <strain evidence="1">S8</strain>
    </source>
</reference>
<keyword evidence="2" id="KW-1185">Reference proteome</keyword>
<name>A0ABT1WPT7_9LACT</name>
<proteinExistence type="predicted"/>